<dbReference type="Proteomes" id="UP000279259">
    <property type="component" value="Unassembled WGS sequence"/>
</dbReference>
<keyword evidence="4" id="KW-0507">mRNA processing</keyword>
<evidence type="ECO:0000256" key="6">
    <source>
        <dbReference type="ARBA" id="ARBA00022723"/>
    </source>
</evidence>
<dbReference type="Pfam" id="PF00929">
    <property type="entry name" value="RNase_T"/>
    <property type="match status" value="1"/>
</dbReference>
<dbReference type="GO" id="GO:0006397">
    <property type="term" value="P:mRNA processing"/>
    <property type="evidence" value="ECO:0007669"/>
    <property type="project" value="UniProtKB-KW"/>
</dbReference>
<name>A0A427YGJ6_9TREE</name>
<feature type="compositionally biased region" description="Pro residues" evidence="9">
    <location>
        <begin position="747"/>
        <end position="762"/>
    </location>
</feature>
<dbReference type="InterPro" id="IPR036397">
    <property type="entry name" value="RNaseH_sf"/>
</dbReference>
<evidence type="ECO:0000259" key="10">
    <source>
        <dbReference type="PROSITE" id="PS50235"/>
    </source>
</evidence>
<evidence type="ECO:0000256" key="8">
    <source>
        <dbReference type="ARBA" id="ARBA00022839"/>
    </source>
</evidence>
<evidence type="ECO:0000256" key="2">
    <source>
        <dbReference type="ARBA" id="ARBA00022490"/>
    </source>
</evidence>
<proteinExistence type="predicted"/>
<comment type="caution">
    <text evidence="11">The sequence shown here is derived from an EMBL/GenBank/DDBJ whole genome shotgun (WGS) entry which is preliminary data.</text>
</comment>
<dbReference type="SUPFAM" id="SSF54001">
    <property type="entry name" value="Cysteine proteinases"/>
    <property type="match status" value="1"/>
</dbReference>
<sequence>MPYYSEPLLSNFEPTDYAPVTSPFFNPPEPVPPNVLSAMKVIDFVGYATLPRDLRGKRYVVSARPGAGKLATGRGFVNGRRESAPRFRSDKDRKREKSVEPEEEASPGEVPKYYRKVEIKYSKFGIEDFDFGFYNRTEYSGLETDILNSYTNALLQALHYTTPIRAVAKAHICVDCKKEHCLLCEAGFLFRMLEDAKGTNCQASNFSKAFSATPQASALGLMDDDDKSTTPYGSLIQSFNRWLLSTFSAEAVVDGETFALRPDSLDHLSLGATPSAVDQVLGIRTKTTNTCQNCGFVSSREATVHAVDLQYPKKPSGDLRFSEILRSSIIRETWTKANCSHCKAFTPLLSRRALANDNALPPVISVNAMVSTPEVFEVWRDKADRRFLPPKVCLRPSPEGELQVSEEGEGVAYGVKAMVVQIQESPELPGHLLSFVKVPPNEDGESTWVMFNDFLVRPVSEQEVFRFPQLWKVPAIVVFERDDVASVLDLGKLPTQLDPSVLFQDVSLAWNRRNNSIKHKALTPAELPRPGTLIAIDAEFVALQQEEMEFRSDGTKNILRPSHMSLARVSVLRGQGEMEGKPFIDDYILTKEAVVDYLTEFSGIKSGDLDPNNSPHTLVPLKVAYKKLRLLVDLGCIFIGHGLSKDFRTINIFVPPEQVMDTVNIYTIPGRQRKLSLRFLSWFLLKKDIQTQAHDSIEDAKYALLLYKQYLDFEEQNRFEDVMEDIFVEGQKVGFKPPHDRPSSPAAFPPLPPVSAPTPPPQKQGRHLQPPGQGGYRRRQQH</sequence>
<keyword evidence="5" id="KW-0540">Nuclease</keyword>
<dbReference type="STRING" id="1890683.A0A427YGJ6"/>
<dbReference type="PANTHER" id="PTHR15728">
    <property type="entry name" value="DEADENYLATION COMPLEX CATALYTIC SUBUNIT PAN2"/>
    <property type="match status" value="1"/>
</dbReference>
<dbReference type="Pfam" id="PF13423">
    <property type="entry name" value="UCH_1"/>
    <property type="match status" value="1"/>
</dbReference>
<dbReference type="PROSITE" id="PS50235">
    <property type="entry name" value="USP_3"/>
    <property type="match status" value="1"/>
</dbReference>
<dbReference type="OrthoDB" id="16516at2759"/>
<dbReference type="GO" id="GO:0046872">
    <property type="term" value="F:metal ion binding"/>
    <property type="evidence" value="ECO:0007669"/>
    <property type="project" value="UniProtKB-KW"/>
</dbReference>
<dbReference type="InterPro" id="IPR012337">
    <property type="entry name" value="RNaseH-like_sf"/>
</dbReference>
<evidence type="ECO:0000313" key="11">
    <source>
        <dbReference type="EMBL" id="RSH90143.1"/>
    </source>
</evidence>
<accession>A0A427YGJ6</accession>
<feature type="region of interest" description="Disordered" evidence="9">
    <location>
        <begin position="80"/>
        <end position="107"/>
    </location>
</feature>
<dbReference type="InterPro" id="IPR050785">
    <property type="entry name" value="PAN2-PAN3_catalytic_subunit"/>
</dbReference>
<dbReference type="InterPro" id="IPR013520">
    <property type="entry name" value="Ribonucl_H"/>
</dbReference>
<comment type="subcellular location">
    <subcellularLocation>
        <location evidence="1">Cytoplasm</location>
    </subcellularLocation>
</comment>
<keyword evidence="12" id="KW-1185">Reference proteome</keyword>
<keyword evidence="6" id="KW-0479">Metal-binding</keyword>
<feature type="domain" description="USP" evidence="10">
    <location>
        <begin position="140"/>
        <end position="482"/>
    </location>
</feature>
<reference evidence="11 12" key="1">
    <citation type="submission" date="2018-11" db="EMBL/GenBank/DDBJ databases">
        <title>Genome sequence of Saitozyma podzolica DSM 27192.</title>
        <authorList>
            <person name="Aliyu H."/>
            <person name="Gorte O."/>
            <person name="Ochsenreither K."/>
        </authorList>
    </citation>
    <scope>NUCLEOTIDE SEQUENCE [LARGE SCALE GENOMIC DNA]</scope>
    <source>
        <strain evidence="11 12">DSM 27192</strain>
    </source>
</reference>
<dbReference type="GO" id="GO:0004535">
    <property type="term" value="F:poly(A)-specific ribonuclease activity"/>
    <property type="evidence" value="ECO:0007669"/>
    <property type="project" value="TreeGrafter"/>
</dbReference>
<protein>
    <submittedName>
        <fullName evidence="11">Poly(A)-specific ribonuclease</fullName>
    </submittedName>
</protein>
<keyword evidence="2" id="KW-0963">Cytoplasm</keyword>
<feature type="region of interest" description="Disordered" evidence="9">
    <location>
        <begin position="733"/>
        <end position="782"/>
    </location>
</feature>
<dbReference type="GO" id="GO:0031251">
    <property type="term" value="C:PAN complex"/>
    <property type="evidence" value="ECO:0007669"/>
    <property type="project" value="TreeGrafter"/>
</dbReference>
<evidence type="ECO:0000256" key="7">
    <source>
        <dbReference type="ARBA" id="ARBA00022801"/>
    </source>
</evidence>
<evidence type="ECO:0000313" key="12">
    <source>
        <dbReference type="Proteomes" id="UP000279259"/>
    </source>
</evidence>
<dbReference type="Gene3D" id="3.30.420.10">
    <property type="entry name" value="Ribonuclease H-like superfamily/Ribonuclease H"/>
    <property type="match status" value="1"/>
</dbReference>
<dbReference type="InterPro" id="IPR028881">
    <property type="entry name" value="PAN2_UCH_dom"/>
</dbReference>
<dbReference type="SMART" id="SM00479">
    <property type="entry name" value="EXOIII"/>
    <property type="match status" value="1"/>
</dbReference>
<keyword evidence="3" id="KW-0853">WD repeat</keyword>
<dbReference type="GO" id="GO:0003676">
    <property type="term" value="F:nucleic acid binding"/>
    <property type="evidence" value="ECO:0007669"/>
    <property type="project" value="InterPro"/>
</dbReference>
<evidence type="ECO:0000256" key="1">
    <source>
        <dbReference type="ARBA" id="ARBA00004496"/>
    </source>
</evidence>
<dbReference type="PANTHER" id="PTHR15728:SF0">
    <property type="entry name" value="PAN2-PAN3 DEADENYLATION COMPLEX CATALYTIC SUBUNIT PAN2"/>
    <property type="match status" value="1"/>
</dbReference>
<dbReference type="SUPFAM" id="SSF53098">
    <property type="entry name" value="Ribonuclease H-like"/>
    <property type="match status" value="1"/>
</dbReference>
<gene>
    <name evidence="11" type="primary">PAN2_2</name>
    <name evidence="11" type="ORF">EHS25_001477</name>
</gene>
<dbReference type="AlphaFoldDB" id="A0A427YGJ6"/>
<evidence type="ECO:0000256" key="9">
    <source>
        <dbReference type="SAM" id="MobiDB-lite"/>
    </source>
</evidence>
<dbReference type="GO" id="GO:0000289">
    <property type="term" value="P:nuclear-transcribed mRNA poly(A) tail shortening"/>
    <property type="evidence" value="ECO:0007669"/>
    <property type="project" value="TreeGrafter"/>
</dbReference>
<dbReference type="FunFam" id="3.30.420.10:FF:000028">
    <property type="entry name" value="PAN2-PAN3 deadenylation complex catalytic subunit PAN2"/>
    <property type="match status" value="1"/>
</dbReference>
<evidence type="ECO:0000256" key="4">
    <source>
        <dbReference type="ARBA" id="ARBA00022664"/>
    </source>
</evidence>
<dbReference type="InterPro" id="IPR038765">
    <property type="entry name" value="Papain-like_cys_pep_sf"/>
</dbReference>
<keyword evidence="8" id="KW-0269">Exonuclease</keyword>
<evidence type="ECO:0000256" key="3">
    <source>
        <dbReference type="ARBA" id="ARBA00022574"/>
    </source>
</evidence>
<evidence type="ECO:0000256" key="5">
    <source>
        <dbReference type="ARBA" id="ARBA00022722"/>
    </source>
</evidence>
<dbReference type="GO" id="GO:0000932">
    <property type="term" value="C:P-body"/>
    <property type="evidence" value="ECO:0007669"/>
    <property type="project" value="TreeGrafter"/>
</dbReference>
<keyword evidence="7" id="KW-0378">Hydrolase</keyword>
<organism evidence="11 12">
    <name type="scientific">Saitozyma podzolica</name>
    <dbReference type="NCBI Taxonomy" id="1890683"/>
    <lineage>
        <taxon>Eukaryota</taxon>
        <taxon>Fungi</taxon>
        <taxon>Dikarya</taxon>
        <taxon>Basidiomycota</taxon>
        <taxon>Agaricomycotina</taxon>
        <taxon>Tremellomycetes</taxon>
        <taxon>Tremellales</taxon>
        <taxon>Trimorphomycetaceae</taxon>
        <taxon>Saitozyma</taxon>
    </lineage>
</organism>
<dbReference type="CDD" id="cd06143">
    <property type="entry name" value="PAN2_exo"/>
    <property type="match status" value="1"/>
</dbReference>
<dbReference type="Gene3D" id="3.90.70.10">
    <property type="entry name" value="Cysteine proteinases"/>
    <property type="match status" value="1"/>
</dbReference>
<dbReference type="InterPro" id="IPR028889">
    <property type="entry name" value="USP"/>
</dbReference>
<feature type="compositionally biased region" description="Basic and acidic residues" evidence="9">
    <location>
        <begin position="80"/>
        <end position="100"/>
    </location>
</feature>
<dbReference type="EMBL" id="RSCD01000011">
    <property type="protein sequence ID" value="RSH90143.1"/>
    <property type="molecule type" value="Genomic_DNA"/>
</dbReference>